<gene>
    <name evidence="2" type="ORF">SAMN05216216_12230</name>
</gene>
<dbReference type="Gene3D" id="3.30.450.40">
    <property type="match status" value="1"/>
</dbReference>
<evidence type="ECO:0000313" key="3">
    <source>
        <dbReference type="Proteomes" id="UP000199008"/>
    </source>
</evidence>
<dbReference type="InterPro" id="IPR003018">
    <property type="entry name" value="GAF"/>
</dbReference>
<dbReference type="EMBL" id="FNFY01000022">
    <property type="protein sequence ID" value="SDL10843.1"/>
    <property type="molecule type" value="Genomic_DNA"/>
</dbReference>
<sequence length="191" mass="21809">MKDVELEDVQYVSETFIRHHKNWSRLIRTLTSLLDENHTGWTAEFYNNVLDECITVLHQDRSDKSSTLYIVEDDVLKMTAYHRVNFTSTRSREFEHGEGFAGNVWKTGEVELVSDICASTYFKGDFSPNHNYGSIIGLPVKINHTVVGVLCIQSESIDGFIEADIDTLKFYADVCALAYYYDNINVISDMG</sequence>
<feature type="domain" description="GAF" evidence="1">
    <location>
        <begin position="45"/>
        <end position="185"/>
    </location>
</feature>
<organism evidence="2 3">
    <name type="scientific">Lacicoccus qingdaonensis</name>
    <dbReference type="NCBI Taxonomy" id="576118"/>
    <lineage>
        <taxon>Bacteria</taxon>
        <taxon>Bacillati</taxon>
        <taxon>Bacillota</taxon>
        <taxon>Bacilli</taxon>
        <taxon>Bacillales</taxon>
        <taxon>Salinicoccaceae</taxon>
        <taxon>Lacicoccus</taxon>
    </lineage>
</organism>
<accession>A0A1G9HED3</accession>
<dbReference type="Proteomes" id="UP000199008">
    <property type="component" value="Unassembled WGS sequence"/>
</dbReference>
<dbReference type="STRING" id="576118.SAMN05216216_12230"/>
<dbReference type="SUPFAM" id="SSF55781">
    <property type="entry name" value="GAF domain-like"/>
    <property type="match status" value="1"/>
</dbReference>
<evidence type="ECO:0000259" key="1">
    <source>
        <dbReference type="SMART" id="SM00065"/>
    </source>
</evidence>
<keyword evidence="3" id="KW-1185">Reference proteome</keyword>
<reference evidence="3" key="1">
    <citation type="submission" date="2016-10" db="EMBL/GenBank/DDBJ databases">
        <authorList>
            <person name="Varghese N."/>
            <person name="Submissions S."/>
        </authorList>
    </citation>
    <scope>NUCLEOTIDE SEQUENCE [LARGE SCALE GENOMIC DNA]</scope>
    <source>
        <strain evidence="3">CGMCC 1.8895</strain>
    </source>
</reference>
<dbReference type="Pfam" id="PF13185">
    <property type="entry name" value="GAF_2"/>
    <property type="match status" value="1"/>
</dbReference>
<name>A0A1G9HED3_9BACL</name>
<dbReference type="InterPro" id="IPR029016">
    <property type="entry name" value="GAF-like_dom_sf"/>
</dbReference>
<proteinExistence type="predicted"/>
<dbReference type="AlphaFoldDB" id="A0A1G9HED3"/>
<protein>
    <submittedName>
        <fullName evidence="2">GAF domain-containing protein</fullName>
    </submittedName>
</protein>
<dbReference type="SMART" id="SM00065">
    <property type="entry name" value="GAF"/>
    <property type="match status" value="1"/>
</dbReference>
<evidence type="ECO:0000313" key="2">
    <source>
        <dbReference type="EMBL" id="SDL10843.1"/>
    </source>
</evidence>